<organism evidence="2">
    <name type="scientific">uncultured Thermomicrobiales bacterium</name>
    <dbReference type="NCBI Taxonomy" id="1645740"/>
    <lineage>
        <taxon>Bacteria</taxon>
        <taxon>Pseudomonadati</taxon>
        <taxon>Thermomicrobiota</taxon>
        <taxon>Thermomicrobia</taxon>
        <taxon>Thermomicrobiales</taxon>
        <taxon>environmental samples</taxon>
    </lineage>
</organism>
<dbReference type="EMBL" id="CADCWK010000139">
    <property type="protein sequence ID" value="CAA9557413.1"/>
    <property type="molecule type" value="Genomic_DNA"/>
</dbReference>
<accession>A0A6J4UR31</accession>
<gene>
    <name evidence="2" type="ORF">AVDCRST_MAG33-1387</name>
</gene>
<sequence>MAFASAWLVRPEFAGVILVYLALMAAYNLGLKQLAILDVMIIAFGFVLRAAGGAVAIEVPISPWLYVCTALLSIFLGLAKRRSELATLGVDAQAHRANLTAYTVPMLDQMISMVGAATMMAYAFYTFEASSVPSNYSMMLTLPFVVFAIFRYLVLIHHNQMTGSPELLLFRDRPLFASILGWGAAAILVLYFFP</sequence>
<proteinExistence type="predicted"/>
<feature type="transmembrane region" description="Helical" evidence="1">
    <location>
        <begin position="99"/>
        <end position="124"/>
    </location>
</feature>
<protein>
    <recommendedName>
        <fullName evidence="3">Decaprenyl-phosphate phosphoribosyltransferase</fullName>
    </recommendedName>
</protein>
<dbReference type="AlphaFoldDB" id="A0A6J4UR31"/>
<dbReference type="CDD" id="cd13963">
    <property type="entry name" value="PT_UbiA_2"/>
    <property type="match status" value="1"/>
</dbReference>
<name>A0A6J4UR31_9BACT</name>
<keyword evidence="1" id="KW-0812">Transmembrane</keyword>
<evidence type="ECO:0000313" key="2">
    <source>
        <dbReference type="EMBL" id="CAA9557413.1"/>
    </source>
</evidence>
<evidence type="ECO:0008006" key="3">
    <source>
        <dbReference type="Google" id="ProtNLM"/>
    </source>
</evidence>
<feature type="transmembrane region" description="Helical" evidence="1">
    <location>
        <begin position="36"/>
        <end position="57"/>
    </location>
</feature>
<feature type="transmembrane region" description="Helical" evidence="1">
    <location>
        <begin position="136"/>
        <end position="154"/>
    </location>
</feature>
<keyword evidence="1" id="KW-1133">Transmembrane helix</keyword>
<keyword evidence="1" id="KW-0472">Membrane</keyword>
<reference evidence="2" key="1">
    <citation type="submission" date="2020-02" db="EMBL/GenBank/DDBJ databases">
        <authorList>
            <person name="Meier V. D."/>
        </authorList>
    </citation>
    <scope>NUCLEOTIDE SEQUENCE</scope>
    <source>
        <strain evidence="2">AVDCRST_MAG33</strain>
    </source>
</reference>
<evidence type="ECO:0000256" key="1">
    <source>
        <dbReference type="SAM" id="Phobius"/>
    </source>
</evidence>
<feature type="transmembrane region" description="Helical" evidence="1">
    <location>
        <begin position="175"/>
        <end position="193"/>
    </location>
</feature>
<feature type="transmembrane region" description="Helical" evidence="1">
    <location>
        <begin position="63"/>
        <end position="79"/>
    </location>
</feature>
<feature type="transmembrane region" description="Helical" evidence="1">
    <location>
        <begin position="12"/>
        <end position="29"/>
    </location>
</feature>